<dbReference type="SUPFAM" id="SSF49354">
    <property type="entry name" value="PapD-like"/>
    <property type="match status" value="1"/>
</dbReference>
<dbReference type="InParanoid" id="A0A1D2VPJ5"/>
<comment type="similarity">
    <text evidence="2">Belongs to the VAMP-associated protein (VAP) (TC 9.B.17) family.</text>
</comment>
<dbReference type="InterPro" id="IPR016763">
    <property type="entry name" value="VAP"/>
</dbReference>
<dbReference type="PROSITE" id="PS50202">
    <property type="entry name" value="MSP"/>
    <property type="match status" value="1"/>
</dbReference>
<feature type="non-terminal residue" evidence="7">
    <location>
        <position position="131"/>
    </location>
</feature>
<evidence type="ECO:0000256" key="4">
    <source>
        <dbReference type="ARBA" id="ARBA00022989"/>
    </source>
</evidence>
<proteinExistence type="inferred from homology"/>
<evidence type="ECO:0000259" key="6">
    <source>
        <dbReference type="PROSITE" id="PS50202"/>
    </source>
</evidence>
<comment type="subcellular location">
    <subcellularLocation>
        <location evidence="1">Membrane</location>
        <topology evidence="1">Single-pass type IV membrane protein</topology>
    </subcellularLocation>
</comment>
<dbReference type="GO" id="GO:0061817">
    <property type="term" value="P:endoplasmic reticulum-plasma membrane tethering"/>
    <property type="evidence" value="ECO:0007669"/>
    <property type="project" value="TreeGrafter"/>
</dbReference>
<evidence type="ECO:0000256" key="1">
    <source>
        <dbReference type="ARBA" id="ARBA00004211"/>
    </source>
</evidence>
<keyword evidence="5" id="KW-0472">Membrane</keyword>
<dbReference type="AlphaFoldDB" id="A0A1D2VPJ5"/>
<evidence type="ECO:0000313" key="8">
    <source>
        <dbReference type="Proteomes" id="UP000095038"/>
    </source>
</evidence>
<dbReference type="Gene3D" id="2.60.40.10">
    <property type="entry name" value="Immunoglobulins"/>
    <property type="match status" value="1"/>
</dbReference>
<keyword evidence="4" id="KW-1133">Transmembrane helix</keyword>
<organism evidence="7 8">
    <name type="scientific">Ascoidea rubescens DSM 1968</name>
    <dbReference type="NCBI Taxonomy" id="1344418"/>
    <lineage>
        <taxon>Eukaryota</taxon>
        <taxon>Fungi</taxon>
        <taxon>Dikarya</taxon>
        <taxon>Ascomycota</taxon>
        <taxon>Saccharomycotina</taxon>
        <taxon>Saccharomycetes</taxon>
        <taxon>Ascoideaceae</taxon>
        <taxon>Ascoidea</taxon>
    </lineage>
</organism>
<protein>
    <submittedName>
        <fullName evidence="7">PapD-like protein</fullName>
    </submittedName>
</protein>
<feature type="domain" description="MSP" evidence="6">
    <location>
        <begin position="1"/>
        <end position="128"/>
    </location>
</feature>
<dbReference type="Proteomes" id="UP000095038">
    <property type="component" value="Unassembled WGS sequence"/>
</dbReference>
<dbReference type="RefSeq" id="XP_020049826.1">
    <property type="nucleotide sequence ID" value="XM_020190055.1"/>
</dbReference>
<dbReference type="EMBL" id="KV454475">
    <property type="protein sequence ID" value="ODV63519.1"/>
    <property type="molecule type" value="Genomic_DNA"/>
</dbReference>
<dbReference type="STRING" id="1344418.A0A1D2VPJ5"/>
<accession>A0A1D2VPJ5</accession>
<evidence type="ECO:0000256" key="2">
    <source>
        <dbReference type="ARBA" id="ARBA00008932"/>
    </source>
</evidence>
<dbReference type="GO" id="GO:0033149">
    <property type="term" value="F:FFAT motif binding"/>
    <property type="evidence" value="ECO:0007669"/>
    <property type="project" value="TreeGrafter"/>
</dbReference>
<dbReference type="InterPro" id="IPR008962">
    <property type="entry name" value="PapD-like_sf"/>
</dbReference>
<name>A0A1D2VPJ5_9ASCO</name>
<reference evidence="8" key="1">
    <citation type="submission" date="2016-05" db="EMBL/GenBank/DDBJ databases">
        <title>Comparative genomics of biotechnologically important yeasts.</title>
        <authorList>
            <consortium name="DOE Joint Genome Institute"/>
            <person name="Riley R."/>
            <person name="Haridas S."/>
            <person name="Wolfe K.H."/>
            <person name="Lopes M.R."/>
            <person name="Hittinger C.T."/>
            <person name="Goker M."/>
            <person name="Salamov A."/>
            <person name="Wisecaver J."/>
            <person name="Long T.M."/>
            <person name="Aerts A.L."/>
            <person name="Barry K."/>
            <person name="Choi C."/>
            <person name="Clum A."/>
            <person name="Coughlan A.Y."/>
            <person name="Deshpande S."/>
            <person name="Douglass A.P."/>
            <person name="Hanson S.J."/>
            <person name="Klenk H.-P."/>
            <person name="Labutti K."/>
            <person name="Lapidus A."/>
            <person name="Lindquist E."/>
            <person name="Lipzen A."/>
            <person name="Meier-Kolthoff J.P."/>
            <person name="Ohm R.A."/>
            <person name="Otillar R.P."/>
            <person name="Pangilinan J."/>
            <person name="Peng Y."/>
            <person name="Rokas A."/>
            <person name="Rosa C.A."/>
            <person name="Scheuner C."/>
            <person name="Sibirny A.A."/>
            <person name="Slot J.C."/>
            <person name="Stielow J.B."/>
            <person name="Sun H."/>
            <person name="Kurtzman C.P."/>
            <person name="Blackwell M."/>
            <person name="Grigoriev I.V."/>
            <person name="Jeffries T.W."/>
        </authorList>
    </citation>
    <scope>NUCLEOTIDE SEQUENCE [LARGE SCALE GENOMIC DNA]</scope>
    <source>
        <strain evidence="8">DSM 1968</strain>
    </source>
</reference>
<gene>
    <name evidence="7" type="ORF">ASCRUDRAFT_28570</name>
</gene>
<dbReference type="OrthoDB" id="264603at2759"/>
<dbReference type="GO" id="GO:0005789">
    <property type="term" value="C:endoplasmic reticulum membrane"/>
    <property type="evidence" value="ECO:0007669"/>
    <property type="project" value="InterPro"/>
</dbReference>
<dbReference type="GeneID" id="30963691"/>
<dbReference type="PANTHER" id="PTHR10809:SF6">
    <property type="entry name" value="AT11025P-RELATED"/>
    <property type="match status" value="1"/>
</dbReference>
<sequence length="131" mass="14642">MEISPSILQFSPPFTQSSTQKISLQNNSSTPLAFKVKTTAPKLYCVRPNASTVNPGQQVEISIILQGLKKEPSLDYKCKDKFLIISLPCPSDEINHDDLEGGVAKVWPKLESQFKGQIVQKKIRVHYNLSQ</sequence>
<dbReference type="FunCoup" id="A0A1D2VPJ5">
    <property type="interactions" value="581"/>
</dbReference>
<dbReference type="InterPro" id="IPR013783">
    <property type="entry name" value="Ig-like_fold"/>
</dbReference>
<evidence type="ECO:0000313" key="7">
    <source>
        <dbReference type="EMBL" id="ODV63519.1"/>
    </source>
</evidence>
<dbReference type="PANTHER" id="PTHR10809">
    <property type="entry name" value="VESICLE-ASSOCIATED MEMBRANE PROTEIN-ASSOCIATED PROTEIN"/>
    <property type="match status" value="1"/>
</dbReference>
<keyword evidence="8" id="KW-1185">Reference proteome</keyword>
<dbReference type="GO" id="GO:0005886">
    <property type="term" value="C:plasma membrane"/>
    <property type="evidence" value="ECO:0007669"/>
    <property type="project" value="TreeGrafter"/>
</dbReference>
<dbReference type="InterPro" id="IPR000535">
    <property type="entry name" value="MSP_dom"/>
</dbReference>
<evidence type="ECO:0000256" key="3">
    <source>
        <dbReference type="ARBA" id="ARBA00022692"/>
    </source>
</evidence>
<dbReference type="GO" id="GO:0090158">
    <property type="term" value="P:endoplasmic reticulum membrane organization"/>
    <property type="evidence" value="ECO:0007669"/>
    <property type="project" value="TreeGrafter"/>
</dbReference>
<keyword evidence="3" id="KW-0812">Transmembrane</keyword>
<evidence type="ECO:0000256" key="5">
    <source>
        <dbReference type="ARBA" id="ARBA00023136"/>
    </source>
</evidence>
<dbReference type="Pfam" id="PF00635">
    <property type="entry name" value="Motile_Sperm"/>
    <property type="match status" value="1"/>
</dbReference>